<reference evidence="2" key="1">
    <citation type="submission" date="2022-03" db="EMBL/GenBank/DDBJ databases">
        <authorList>
            <person name="Martin H S."/>
        </authorList>
    </citation>
    <scope>NUCLEOTIDE SEQUENCE</scope>
</reference>
<keyword evidence="3" id="KW-1185">Reference proteome</keyword>
<gene>
    <name evidence="2" type="ORF">IPOD504_LOCUS435</name>
</gene>
<proteinExistence type="predicted"/>
<organism evidence="2 3">
    <name type="scientific">Iphiclides podalirius</name>
    <name type="common">scarce swallowtail</name>
    <dbReference type="NCBI Taxonomy" id="110791"/>
    <lineage>
        <taxon>Eukaryota</taxon>
        <taxon>Metazoa</taxon>
        <taxon>Ecdysozoa</taxon>
        <taxon>Arthropoda</taxon>
        <taxon>Hexapoda</taxon>
        <taxon>Insecta</taxon>
        <taxon>Pterygota</taxon>
        <taxon>Neoptera</taxon>
        <taxon>Endopterygota</taxon>
        <taxon>Lepidoptera</taxon>
        <taxon>Glossata</taxon>
        <taxon>Ditrysia</taxon>
        <taxon>Papilionoidea</taxon>
        <taxon>Papilionidae</taxon>
        <taxon>Papilioninae</taxon>
        <taxon>Iphiclides</taxon>
    </lineage>
</organism>
<name>A0ABN8HNP6_9NEOP</name>
<accession>A0ABN8HNP6</accession>
<feature type="region of interest" description="Disordered" evidence="1">
    <location>
        <begin position="1"/>
        <end position="66"/>
    </location>
</feature>
<evidence type="ECO:0000256" key="1">
    <source>
        <dbReference type="SAM" id="MobiDB-lite"/>
    </source>
</evidence>
<dbReference type="EMBL" id="OW152813">
    <property type="protein sequence ID" value="CAH2035150.1"/>
    <property type="molecule type" value="Genomic_DNA"/>
</dbReference>
<dbReference type="Proteomes" id="UP000837857">
    <property type="component" value="Chromosome 1"/>
</dbReference>
<sequence>MVADDARPTDPLAHLPSDSGTAFGSARSFGTTPRRPHRPREGVQNVGEEGDPRPYPSSLLSRYGRL</sequence>
<evidence type="ECO:0000313" key="3">
    <source>
        <dbReference type="Proteomes" id="UP000837857"/>
    </source>
</evidence>
<protein>
    <submittedName>
        <fullName evidence="2">Uncharacterized protein</fullName>
    </submittedName>
</protein>
<evidence type="ECO:0000313" key="2">
    <source>
        <dbReference type="EMBL" id="CAH2035150.1"/>
    </source>
</evidence>
<feature type="non-terminal residue" evidence="2">
    <location>
        <position position="1"/>
    </location>
</feature>